<keyword evidence="3" id="KW-0969">Cilium</keyword>
<feature type="transmembrane region" description="Helical" evidence="2">
    <location>
        <begin position="142"/>
        <end position="161"/>
    </location>
</feature>
<feature type="compositionally biased region" description="Polar residues" evidence="1">
    <location>
        <begin position="115"/>
        <end position="133"/>
    </location>
</feature>
<keyword evidence="3" id="KW-0282">Flagellum</keyword>
<accession>I9Q255</accession>
<comment type="caution">
    <text evidence="3">The sequence shown here is derived from an EMBL/GenBank/DDBJ whole genome shotgun (WGS) entry which is preliminary data.</text>
</comment>
<keyword evidence="3" id="KW-0966">Cell projection</keyword>
<dbReference type="PATRIC" id="fig|992024.3.peg.1501"/>
<name>I9Q255_HELPX</name>
<sequence length="197" mass="22690">MIYTLAVFLPWVAFSLRGGIFSTIFSFILWVVLCLPMIVAIVATFMPDLREYLGFLLAYGFALQIDWFFGSFLLWVVLTTWCCLVMHGDQRRKEMEQLINTIETNSGKSLHHETQQANEYNDTKQSVSETAKANSNETNTTRIFICVVIFFLAIILLAFFLRKGGYQLSNNQRIDAKNPSHENYKKNDNNRSKPLNP</sequence>
<protein>
    <submittedName>
        <fullName evidence="3">Flagellar basal body rod protein FlgG</fullName>
    </submittedName>
</protein>
<dbReference type="EMBL" id="AKNS01000012">
    <property type="protein sequence ID" value="EJB27319.1"/>
    <property type="molecule type" value="Genomic_DNA"/>
</dbReference>
<dbReference type="RefSeq" id="WP_000640675.1">
    <property type="nucleotide sequence ID" value="NZ_AKNS01000012.1"/>
</dbReference>
<evidence type="ECO:0000256" key="1">
    <source>
        <dbReference type="SAM" id="MobiDB-lite"/>
    </source>
</evidence>
<feature type="transmembrane region" description="Helical" evidence="2">
    <location>
        <begin position="52"/>
        <end position="78"/>
    </location>
</feature>
<evidence type="ECO:0000313" key="4">
    <source>
        <dbReference type="Proteomes" id="UP000003358"/>
    </source>
</evidence>
<keyword evidence="2" id="KW-0812">Transmembrane</keyword>
<gene>
    <name evidence="3" type="ORF">HPNQ4200_1557</name>
</gene>
<feature type="compositionally biased region" description="Basic and acidic residues" evidence="1">
    <location>
        <begin position="174"/>
        <end position="191"/>
    </location>
</feature>
<keyword evidence="2" id="KW-0472">Membrane</keyword>
<feature type="region of interest" description="Disordered" evidence="1">
    <location>
        <begin position="171"/>
        <end position="197"/>
    </location>
</feature>
<organism evidence="3 4">
    <name type="scientific">Helicobacter pylori NQ4200</name>
    <dbReference type="NCBI Taxonomy" id="992024"/>
    <lineage>
        <taxon>Bacteria</taxon>
        <taxon>Pseudomonadati</taxon>
        <taxon>Campylobacterota</taxon>
        <taxon>Epsilonproteobacteria</taxon>
        <taxon>Campylobacterales</taxon>
        <taxon>Helicobacteraceae</taxon>
        <taxon>Helicobacter</taxon>
    </lineage>
</organism>
<dbReference type="Proteomes" id="UP000003358">
    <property type="component" value="Unassembled WGS sequence"/>
</dbReference>
<keyword evidence="2" id="KW-1133">Transmembrane helix</keyword>
<proteinExistence type="predicted"/>
<evidence type="ECO:0000313" key="3">
    <source>
        <dbReference type="EMBL" id="EJB27319.1"/>
    </source>
</evidence>
<feature type="region of interest" description="Disordered" evidence="1">
    <location>
        <begin position="108"/>
        <end position="133"/>
    </location>
</feature>
<evidence type="ECO:0000256" key="2">
    <source>
        <dbReference type="SAM" id="Phobius"/>
    </source>
</evidence>
<reference evidence="3 4" key="1">
    <citation type="journal article" date="2013" name="Pathog. Dis.">
        <title>Genome sequences of 65 Helicobacter pylori strains isolated from asymptomatic individuals and patients with gastric cancer, peptic ulcer disease, or gastritis.</title>
        <authorList>
            <person name="Blanchard T.G."/>
            <person name="Czinn S.J."/>
            <person name="Correa P."/>
            <person name="Nakazawa T."/>
            <person name="Keelan M."/>
            <person name="Morningstar L."/>
            <person name="Santana-Cruz I."/>
            <person name="Maroo A."/>
            <person name="McCracken C."/>
            <person name="Shefchek K."/>
            <person name="Daugherty S."/>
            <person name="Song Y."/>
            <person name="Fraser C.M."/>
            <person name="Fricke W.F."/>
        </authorList>
    </citation>
    <scope>NUCLEOTIDE SEQUENCE [LARGE SCALE GENOMIC DNA]</scope>
    <source>
        <strain evidence="3 4">NQ4200</strain>
    </source>
</reference>
<feature type="transmembrane region" description="Helical" evidence="2">
    <location>
        <begin position="20"/>
        <end position="45"/>
    </location>
</feature>
<dbReference type="AlphaFoldDB" id="I9Q255"/>